<reference evidence="2" key="1">
    <citation type="submission" date="2024-04" db="EMBL/GenBank/DDBJ databases">
        <authorList>
            <consortium name="Molecular Ecology Group"/>
        </authorList>
    </citation>
    <scope>NUCLEOTIDE SEQUENCE</scope>
</reference>
<dbReference type="InterPro" id="IPR001584">
    <property type="entry name" value="Integrase_cat-core"/>
</dbReference>
<dbReference type="Proteomes" id="UP001497644">
    <property type="component" value="Chromosome 3"/>
</dbReference>
<accession>A0AAV2NPS3</accession>
<gene>
    <name evidence="2" type="ORF">LPLAT_LOCUS7191</name>
</gene>
<keyword evidence="3" id="KW-1185">Reference proteome</keyword>
<dbReference type="Gene3D" id="3.30.420.10">
    <property type="entry name" value="Ribonuclease H-like superfamily/Ribonuclease H"/>
    <property type="match status" value="1"/>
</dbReference>
<proteinExistence type="predicted"/>
<evidence type="ECO:0000313" key="2">
    <source>
        <dbReference type="EMBL" id="CAL1681031.1"/>
    </source>
</evidence>
<dbReference type="PANTHER" id="PTHR37984:SF11">
    <property type="entry name" value="INTEGRASE CATALYTIC DOMAIN-CONTAINING PROTEIN"/>
    <property type="match status" value="1"/>
</dbReference>
<evidence type="ECO:0000313" key="3">
    <source>
        <dbReference type="Proteomes" id="UP001497644"/>
    </source>
</evidence>
<feature type="domain" description="Integrase catalytic" evidence="1">
    <location>
        <begin position="28"/>
        <end position="102"/>
    </location>
</feature>
<dbReference type="GO" id="GO:0003676">
    <property type="term" value="F:nucleic acid binding"/>
    <property type="evidence" value="ECO:0007669"/>
    <property type="project" value="InterPro"/>
</dbReference>
<dbReference type="PANTHER" id="PTHR37984">
    <property type="entry name" value="PROTEIN CBG26694"/>
    <property type="match status" value="1"/>
</dbReference>
<dbReference type="PROSITE" id="PS50994">
    <property type="entry name" value="INTEGRASE"/>
    <property type="match status" value="1"/>
</dbReference>
<dbReference type="InterPro" id="IPR036397">
    <property type="entry name" value="RNaseH_sf"/>
</dbReference>
<name>A0AAV2NPS3_9HYME</name>
<dbReference type="InterPro" id="IPR012337">
    <property type="entry name" value="RNaseH-like_sf"/>
</dbReference>
<dbReference type="SUPFAM" id="SSF53098">
    <property type="entry name" value="Ribonuclease H-like"/>
    <property type="match status" value="1"/>
</dbReference>
<protein>
    <recommendedName>
        <fullName evidence="1">Integrase catalytic domain-containing protein</fullName>
    </recommendedName>
</protein>
<dbReference type="EMBL" id="OZ034826">
    <property type="protein sequence ID" value="CAL1681031.1"/>
    <property type="molecule type" value="Genomic_DNA"/>
</dbReference>
<organism evidence="2 3">
    <name type="scientific">Lasius platythorax</name>
    <dbReference type="NCBI Taxonomy" id="488582"/>
    <lineage>
        <taxon>Eukaryota</taxon>
        <taxon>Metazoa</taxon>
        <taxon>Ecdysozoa</taxon>
        <taxon>Arthropoda</taxon>
        <taxon>Hexapoda</taxon>
        <taxon>Insecta</taxon>
        <taxon>Pterygota</taxon>
        <taxon>Neoptera</taxon>
        <taxon>Endopterygota</taxon>
        <taxon>Hymenoptera</taxon>
        <taxon>Apocrita</taxon>
        <taxon>Aculeata</taxon>
        <taxon>Formicoidea</taxon>
        <taxon>Formicidae</taxon>
        <taxon>Formicinae</taxon>
        <taxon>Lasius</taxon>
        <taxon>Lasius</taxon>
    </lineage>
</organism>
<sequence>MKRRVLPLEPWIDVAIDYLGPLRSGDYILVIIDYFSRNGYPVTMTADNGRQFTSEEFAKFCKECGITLYNTIPYWPQQNGEVERQNRDILKRLKISQIEKRD</sequence>
<dbReference type="AlphaFoldDB" id="A0AAV2NPS3"/>
<dbReference type="InterPro" id="IPR050951">
    <property type="entry name" value="Retrovirus_Pol_polyprotein"/>
</dbReference>
<dbReference type="GO" id="GO:0015074">
    <property type="term" value="P:DNA integration"/>
    <property type="evidence" value="ECO:0007669"/>
    <property type="project" value="InterPro"/>
</dbReference>
<evidence type="ECO:0000259" key="1">
    <source>
        <dbReference type="PROSITE" id="PS50994"/>
    </source>
</evidence>